<dbReference type="InterPro" id="IPR032528">
    <property type="entry name" value="Ribosom_S30AE_C"/>
</dbReference>
<comment type="subcellular location">
    <subcellularLocation>
        <location evidence="1">Cytoplasm</location>
    </subcellularLocation>
</comment>
<gene>
    <name evidence="3" type="primary">raiA</name>
    <name evidence="1" type="synonym">hpf</name>
    <name evidence="3" type="ORF">INF20_00065</name>
</gene>
<dbReference type="InterPro" id="IPR050574">
    <property type="entry name" value="HPF/YfiA_ribosome-assoc"/>
</dbReference>
<dbReference type="InterPro" id="IPR034694">
    <property type="entry name" value="HPF_long/plastid"/>
</dbReference>
<name>A0ABR9QUY3_9FIRM</name>
<evidence type="ECO:0000256" key="1">
    <source>
        <dbReference type="HAMAP-Rule" id="MF_00839"/>
    </source>
</evidence>
<protein>
    <recommendedName>
        <fullName evidence="1">Ribosome hibernation promoting factor</fullName>
        <shortName evidence="1">HPF</shortName>
    </recommendedName>
</protein>
<feature type="domain" description="Sigma 54 modulation/S30EA ribosomal protein C-terminal" evidence="2">
    <location>
        <begin position="119"/>
        <end position="174"/>
    </location>
</feature>
<dbReference type="Proteomes" id="UP001516588">
    <property type="component" value="Unassembled WGS sequence"/>
</dbReference>
<comment type="function">
    <text evidence="1">Required for dimerization of active 70S ribosomes into 100S ribosomes in stationary phase; 100S ribosomes are translationally inactive and sometimes present during exponential growth.</text>
</comment>
<dbReference type="InterPro" id="IPR003489">
    <property type="entry name" value="RHF/RaiA"/>
</dbReference>
<keyword evidence="1" id="KW-0963">Cytoplasm</keyword>
<keyword evidence="4" id="KW-1185">Reference proteome</keyword>
<evidence type="ECO:0000259" key="2">
    <source>
        <dbReference type="Pfam" id="PF16321"/>
    </source>
</evidence>
<comment type="subunit">
    <text evidence="1">Interacts with 100S ribosomes.</text>
</comment>
<dbReference type="RefSeq" id="WP_226384355.1">
    <property type="nucleotide sequence ID" value="NZ_JADCKA010000001.1"/>
</dbReference>
<dbReference type="Pfam" id="PF02482">
    <property type="entry name" value="Ribosomal_S30AE"/>
    <property type="match status" value="1"/>
</dbReference>
<dbReference type="Pfam" id="PF16321">
    <property type="entry name" value="Ribosom_S30AE_C"/>
    <property type="match status" value="1"/>
</dbReference>
<dbReference type="EMBL" id="JADCKA010000001">
    <property type="protein sequence ID" value="MBE5034683.1"/>
    <property type="molecule type" value="Genomic_DNA"/>
</dbReference>
<evidence type="ECO:0000313" key="3">
    <source>
        <dbReference type="EMBL" id="MBE5034683.1"/>
    </source>
</evidence>
<dbReference type="HAMAP" id="MF_00839">
    <property type="entry name" value="HPF"/>
    <property type="match status" value="1"/>
</dbReference>
<comment type="similarity">
    <text evidence="1">Belongs to the HPF/YfiA ribosome-associated protein family. Long HPF subfamily.</text>
</comment>
<keyword evidence="1" id="KW-0810">Translation regulation</keyword>
<accession>A0ABR9QUY3</accession>
<dbReference type="PANTHER" id="PTHR33231:SF1">
    <property type="entry name" value="30S RIBOSOMAL PROTEIN"/>
    <property type="match status" value="1"/>
</dbReference>
<evidence type="ECO:0000313" key="4">
    <source>
        <dbReference type="Proteomes" id="UP001516588"/>
    </source>
</evidence>
<dbReference type="PANTHER" id="PTHR33231">
    <property type="entry name" value="30S RIBOSOMAL PROTEIN"/>
    <property type="match status" value="1"/>
</dbReference>
<comment type="caution">
    <text evidence="3">The sequence shown here is derived from an EMBL/GenBank/DDBJ whole genome shotgun (WGS) entry which is preliminary data.</text>
</comment>
<organism evidence="3 4">
    <name type="scientific">Gallibacter intestinalis</name>
    <dbReference type="NCBI Taxonomy" id="2779356"/>
    <lineage>
        <taxon>Bacteria</taxon>
        <taxon>Bacillati</taxon>
        <taxon>Bacillota</taxon>
        <taxon>Clostridia</taxon>
        <taxon>Eubacteriales</taxon>
        <taxon>Eubacteriaceae</taxon>
        <taxon>Gallibacter</taxon>
    </lineage>
</organism>
<sequence>MKVIITSKNIKTNDYMKDTVEKKMQKLSKYFSDDISVNVMLSSEKNLEKVEATIKAKGMVFRAESKSEDIYSSIDKVVDKLASQMSRFKSKLVKKHKGQPGIKFEEWPEPPAAEAAEAEELNVVRTKKLELVPLTVDDAIMQMELVGHNFYVFVNDETKAVNVVYKREEGDYGLLETTY</sequence>
<dbReference type="CDD" id="cd00552">
    <property type="entry name" value="RaiA"/>
    <property type="match status" value="1"/>
</dbReference>
<dbReference type="NCBIfam" id="TIGR00741">
    <property type="entry name" value="yfiA"/>
    <property type="match status" value="1"/>
</dbReference>
<reference evidence="3 4" key="1">
    <citation type="submission" date="2020-10" db="EMBL/GenBank/DDBJ databases">
        <title>ChiBAC.</title>
        <authorList>
            <person name="Zenner C."/>
            <person name="Hitch T.C.A."/>
            <person name="Clavel T."/>
        </authorList>
    </citation>
    <scope>NUCLEOTIDE SEQUENCE [LARGE SCALE GENOMIC DNA]</scope>
    <source>
        <strain evidence="3 4">DSM 108706</strain>
    </source>
</reference>
<proteinExistence type="inferred from homology"/>